<accession>X1D9Z0</accession>
<keyword evidence="1" id="KW-0472">Membrane</keyword>
<dbReference type="EMBL" id="BART01034490">
    <property type="protein sequence ID" value="GAH17596.1"/>
    <property type="molecule type" value="Genomic_DNA"/>
</dbReference>
<comment type="caution">
    <text evidence="2">The sequence shown here is derived from an EMBL/GenBank/DDBJ whole genome shotgun (WGS) entry which is preliminary data.</text>
</comment>
<name>X1D9Z0_9ZZZZ</name>
<sequence length="61" mass="7061">MAKLKFDLHTAVAWFIWAVLLTYAYLHPNPQFPSYAIWLTTGTLGYSGKRLLQKRKEFNGS</sequence>
<feature type="transmembrane region" description="Helical" evidence="1">
    <location>
        <begin position="7"/>
        <end position="26"/>
    </location>
</feature>
<proteinExistence type="predicted"/>
<evidence type="ECO:0000313" key="2">
    <source>
        <dbReference type="EMBL" id="GAH17596.1"/>
    </source>
</evidence>
<dbReference type="AlphaFoldDB" id="X1D9Z0"/>
<reference evidence="2" key="1">
    <citation type="journal article" date="2014" name="Front. Microbiol.">
        <title>High frequency of phylogenetically diverse reductive dehalogenase-homologous genes in deep subseafloor sedimentary metagenomes.</title>
        <authorList>
            <person name="Kawai M."/>
            <person name="Futagami T."/>
            <person name="Toyoda A."/>
            <person name="Takaki Y."/>
            <person name="Nishi S."/>
            <person name="Hori S."/>
            <person name="Arai W."/>
            <person name="Tsubouchi T."/>
            <person name="Morono Y."/>
            <person name="Uchiyama I."/>
            <person name="Ito T."/>
            <person name="Fujiyama A."/>
            <person name="Inagaki F."/>
            <person name="Takami H."/>
        </authorList>
    </citation>
    <scope>NUCLEOTIDE SEQUENCE</scope>
    <source>
        <strain evidence="2">Expedition CK06-06</strain>
    </source>
</reference>
<protein>
    <submittedName>
        <fullName evidence="2">Uncharacterized protein</fullName>
    </submittedName>
</protein>
<keyword evidence="1" id="KW-0812">Transmembrane</keyword>
<evidence type="ECO:0000256" key="1">
    <source>
        <dbReference type="SAM" id="Phobius"/>
    </source>
</evidence>
<keyword evidence="1" id="KW-1133">Transmembrane helix</keyword>
<organism evidence="2">
    <name type="scientific">marine sediment metagenome</name>
    <dbReference type="NCBI Taxonomy" id="412755"/>
    <lineage>
        <taxon>unclassified sequences</taxon>
        <taxon>metagenomes</taxon>
        <taxon>ecological metagenomes</taxon>
    </lineage>
</organism>
<gene>
    <name evidence="2" type="ORF">S01H4_58930</name>
</gene>